<feature type="region of interest" description="Disordered" evidence="1">
    <location>
        <begin position="25"/>
        <end position="339"/>
    </location>
</feature>
<feature type="compositionally biased region" description="Gly residues" evidence="1">
    <location>
        <begin position="38"/>
        <end position="124"/>
    </location>
</feature>
<reference evidence="4" key="2">
    <citation type="submission" date="2019-02" db="EMBL/GenBank/DDBJ databases">
        <title>FDA dAtabase for Regulatory Grade micrObial Sequences (FDA-ARGOS): Supporting development and validation of Infectious Disease Dx tests.</title>
        <authorList>
            <person name="Kerrigan L."/>
            <person name="Tallon L.J."/>
            <person name="Sadzewicz L."/>
            <person name="Sengamalay N."/>
            <person name="Ott S."/>
            <person name="Godinez A."/>
            <person name="Nagaraj S."/>
            <person name="Vavikolanu K."/>
            <person name="Vyas G."/>
            <person name="Nadendla S."/>
            <person name="Aluvathingal J."/>
            <person name="Sichtig H."/>
        </authorList>
    </citation>
    <scope>NUCLEOTIDE SEQUENCE</scope>
    <source>
        <strain evidence="4">FDAARGOS_311</strain>
    </source>
</reference>
<dbReference type="VEuPathDB" id="FungiDB:ASPNIDRAFT2_180549"/>
<comment type="caution">
    <text evidence="4">The sequence shown here is derived from an EMBL/GenBank/DDBJ whole genome shotgun (WGS) entry which is preliminary data.</text>
</comment>
<evidence type="ECO:0000256" key="2">
    <source>
        <dbReference type="SAM" id="SignalP"/>
    </source>
</evidence>
<gene>
    <name evidence="3" type="ORF">AnigIFM63604_001532</name>
    <name evidence="4" type="ORF">CAN33_0016880</name>
</gene>
<sequence length="598" mass="56368">MKASILTALTLAACSFASPVGQLHARDGECTCQPNGGSSSGSGSGSGSGPYPGSGSGSAPGSGSYPGSGSGSAPGSGSYPGSGSGSAPGSGSYPGSGSGSAPGSGSYPGSGSGSGSYPGSGSGSGAAPSSGSTAPGSGSYPGSGAAPSSGAGSAPGTGSGSAPGTGSGSYPGSGAGSYPGSGSGSGPQPSQVSTYPASQVPTLPGYQPQPTITLTTTVPVTASPGSPECTTTAPAAPAGQPSGQSSGQPAGPGAPTGPAGQSPSPAAPAGPTGPAGQPSGPSTPASQPSGPAGQPSGPAGPSGPANSGYPGNPSPSSPWGAPTSSVPAGSPSQTPSCENGHCHGTGHLLQDLGVQADHLLTVVGNGTEQLLVQLSKPVADVLSSLGLTGLAKPVGHIIKDAGSIGELVTDLGAPVEQLLVVTGKDTGYLLIQLDQDVKGLLDGIGLDALGEPVGDLLGAIGSSLKRRQNWDYNPDAKNPNGLLEKLGPVIDCILVITGEDAKDLIVKLSKPVAELFEKLGLTGLGKSVGKVIKTVGDAGDLVADLGPVSESLLTVVGDGGSKLVVQLAPDVADLVKGLGLPKLGDAVGEVLGAVGENL</sequence>
<keyword evidence="2" id="KW-0732">Signal</keyword>
<proteinExistence type="predicted"/>
<reference evidence="3" key="3">
    <citation type="submission" date="2022-07" db="EMBL/GenBank/DDBJ databases">
        <title>Taxonomy of Aspergillus series Nigri: significant species reduction supported by multi-species coalescent approaches.</title>
        <authorList>
            <person name="Bian C."/>
            <person name="Kusuya Y."/>
            <person name="Sklenar F."/>
            <person name="D'hooge E."/>
            <person name="Yaguchi T."/>
            <person name="Takahashi H."/>
            <person name="Hubka V."/>
        </authorList>
    </citation>
    <scope>NUCLEOTIDE SEQUENCE</scope>
    <source>
        <strain evidence="3">IFM 63604</strain>
    </source>
</reference>
<dbReference type="VEuPathDB" id="FungiDB:ATCC64974_47190"/>
<accession>A0A505I432</accession>
<organism evidence="4 5">
    <name type="scientific">Aspergillus niger</name>
    <dbReference type="NCBI Taxonomy" id="5061"/>
    <lineage>
        <taxon>Eukaryota</taxon>
        <taxon>Fungi</taxon>
        <taxon>Dikarya</taxon>
        <taxon>Ascomycota</taxon>
        <taxon>Pezizomycotina</taxon>
        <taxon>Eurotiomycetes</taxon>
        <taxon>Eurotiomycetidae</taxon>
        <taxon>Eurotiales</taxon>
        <taxon>Aspergillaceae</taxon>
        <taxon>Aspergillus</taxon>
        <taxon>Aspergillus subgen. Circumdati</taxon>
    </lineage>
</organism>
<dbReference type="Proteomes" id="UP000197666">
    <property type="component" value="Unassembled WGS sequence"/>
</dbReference>
<reference evidence="5" key="1">
    <citation type="submission" date="2018-10" db="EMBL/GenBank/DDBJ databases">
        <title>FDA dAtabase for Regulatory Grade micrObial Sequences (FDA-ARGOS): Supporting development and validation of Infectious Disease Dx tests.</title>
        <authorList>
            <person name="Kerrigan L."/>
            <person name="Tallon L."/>
            <person name="Sadzewicz L."/>
            <person name="Sengamalay N."/>
            <person name="Ott S."/>
            <person name="Godinez A."/>
            <person name="Nagaraj S."/>
            <person name="Vavikolanu K."/>
            <person name="Nadendla S."/>
            <person name="George J."/>
            <person name="Sichtig H."/>
        </authorList>
    </citation>
    <scope>NUCLEOTIDE SEQUENCE [LARGE SCALE GENOMIC DNA]</scope>
    <source>
        <strain evidence="5">FDAARGOS_311</strain>
    </source>
</reference>
<feature type="compositionally biased region" description="Low complexity" evidence="1">
    <location>
        <begin position="208"/>
        <end position="221"/>
    </location>
</feature>
<dbReference type="Proteomes" id="UP001144191">
    <property type="component" value="Unassembled WGS sequence"/>
</dbReference>
<feature type="compositionally biased region" description="Low complexity" evidence="1">
    <location>
        <begin position="125"/>
        <end position="152"/>
    </location>
</feature>
<feature type="compositionally biased region" description="Low complexity" evidence="1">
    <location>
        <begin position="230"/>
        <end position="311"/>
    </location>
</feature>
<evidence type="ECO:0000313" key="4">
    <source>
        <dbReference type="EMBL" id="TPR08046.1"/>
    </source>
</evidence>
<feature type="chain" id="PRO_5021314836" evidence="2">
    <location>
        <begin position="18"/>
        <end position="598"/>
    </location>
</feature>
<feature type="signal peptide" evidence="2">
    <location>
        <begin position="1"/>
        <end position="17"/>
    </location>
</feature>
<protein>
    <submittedName>
        <fullName evidence="4">Uncharacterized protein</fullName>
    </submittedName>
</protein>
<feature type="compositionally biased region" description="Gly residues" evidence="1">
    <location>
        <begin position="153"/>
        <end position="185"/>
    </location>
</feature>
<dbReference type="EMBL" id="NKJJ02000007">
    <property type="protein sequence ID" value="TPR08046.1"/>
    <property type="molecule type" value="Genomic_DNA"/>
</dbReference>
<dbReference type="EMBL" id="BRPB01000012">
    <property type="protein sequence ID" value="GLA47334.1"/>
    <property type="molecule type" value="Genomic_DNA"/>
</dbReference>
<name>A0A505I432_ASPNG</name>
<dbReference type="VEuPathDB" id="FungiDB:An07g05660"/>
<feature type="compositionally biased region" description="Polar residues" evidence="1">
    <location>
        <begin position="188"/>
        <end position="201"/>
    </location>
</feature>
<dbReference type="AlphaFoldDB" id="A0A505I432"/>
<evidence type="ECO:0000313" key="3">
    <source>
        <dbReference type="EMBL" id="GLA47334.1"/>
    </source>
</evidence>
<evidence type="ECO:0000256" key="1">
    <source>
        <dbReference type="SAM" id="MobiDB-lite"/>
    </source>
</evidence>
<evidence type="ECO:0000313" key="5">
    <source>
        <dbReference type="Proteomes" id="UP000197666"/>
    </source>
</evidence>
<dbReference type="VEuPathDB" id="FungiDB:M747DRAFT_338261"/>
<feature type="compositionally biased region" description="Polar residues" evidence="1">
    <location>
        <begin position="323"/>
        <end position="337"/>
    </location>
</feature>